<dbReference type="EMBL" id="JPWA01000008">
    <property type="protein sequence ID" value="RCK06275.1"/>
    <property type="molecule type" value="Genomic_DNA"/>
</dbReference>
<accession>A0A367UD88</accession>
<organism evidence="1 2">
    <name type="scientific">Thalassospira xianhensis MCCC 1A02616</name>
    <dbReference type="NCBI Taxonomy" id="1177929"/>
    <lineage>
        <taxon>Bacteria</taxon>
        <taxon>Pseudomonadati</taxon>
        <taxon>Pseudomonadota</taxon>
        <taxon>Alphaproteobacteria</taxon>
        <taxon>Rhodospirillales</taxon>
        <taxon>Thalassospiraceae</taxon>
        <taxon>Thalassospira</taxon>
    </lineage>
</organism>
<protein>
    <submittedName>
        <fullName evidence="1">Uncharacterized protein</fullName>
    </submittedName>
</protein>
<comment type="caution">
    <text evidence="1">The sequence shown here is derived from an EMBL/GenBank/DDBJ whole genome shotgun (WGS) entry which is preliminary data.</text>
</comment>
<sequence>MQTKMTFVRNLTSSLLRIKEGQEEEVVSRVPRGFLLPQLFPSQDPQKTAALLVAADSSLLRYTIETAVARDDNGLFEVDGFPFLFPCKQTLIPLLEDRLKEDASRLTSRKSFAFLDANEGGFLLDSGLNWRAWTDELINCLSVTDLLKTTDKWYIEFTFFSRNECKNNIQSTLLGYSHHLLHYDDFDAVNFCSMNRGAFAGYLQPFSSLATRLRFIEAIRSISYPFKDNLKDILSNSYFIRSCAEGETLEIGERLLEFCRGRAGMSEDGWPKWLFAAGYGLEELRHIADEPWFQLIPKKILLPR</sequence>
<evidence type="ECO:0000313" key="2">
    <source>
        <dbReference type="Proteomes" id="UP000252419"/>
    </source>
</evidence>
<evidence type="ECO:0000313" key="1">
    <source>
        <dbReference type="EMBL" id="RCK06275.1"/>
    </source>
</evidence>
<proteinExistence type="predicted"/>
<dbReference type="AlphaFoldDB" id="A0A367UD88"/>
<gene>
    <name evidence="1" type="ORF">TH5_08630</name>
</gene>
<dbReference type="Proteomes" id="UP000252419">
    <property type="component" value="Unassembled WGS sequence"/>
</dbReference>
<keyword evidence="2" id="KW-1185">Reference proteome</keyword>
<name>A0A367UD88_9PROT</name>
<reference evidence="1 2" key="1">
    <citation type="submission" date="2014-07" db="EMBL/GenBank/DDBJ databases">
        <title>Draft genome sequence of Thalassospira xianhensis P-4 (MCCC 1A02616).</title>
        <authorList>
            <person name="Lai Q."/>
            <person name="Shao Z."/>
        </authorList>
    </citation>
    <scope>NUCLEOTIDE SEQUENCE [LARGE SCALE GENOMIC DNA]</scope>
    <source>
        <strain evidence="1 2">MCCC 1A02616</strain>
    </source>
</reference>